<dbReference type="GO" id="GO:0005737">
    <property type="term" value="C:cytoplasm"/>
    <property type="evidence" value="ECO:0007669"/>
    <property type="project" value="UniProtKB-SubCell"/>
</dbReference>
<keyword evidence="7 10" id="KW-1208">Phospholipid metabolism</keyword>
<keyword evidence="6 10" id="KW-0594">Phospholipid biosynthesis</keyword>
<dbReference type="GO" id="GO:0043811">
    <property type="term" value="F:phosphate:acyl-[acyl carrier protein] acyltransferase activity"/>
    <property type="evidence" value="ECO:0007669"/>
    <property type="project" value="UniProtKB-UniRule"/>
</dbReference>
<comment type="pathway">
    <text evidence="10">Lipid metabolism; phospholipid metabolism.</text>
</comment>
<dbReference type="PANTHER" id="PTHR30100:SF1">
    <property type="entry name" value="PHOSPHATE ACYLTRANSFERASE"/>
    <property type="match status" value="1"/>
</dbReference>
<organism evidence="11 12">
    <name type="scientific">Thermobifida cellulosilytica TB100</name>
    <dbReference type="NCBI Taxonomy" id="665004"/>
    <lineage>
        <taxon>Bacteria</taxon>
        <taxon>Bacillati</taxon>
        <taxon>Actinomycetota</taxon>
        <taxon>Actinomycetes</taxon>
        <taxon>Streptosporangiales</taxon>
        <taxon>Nocardiopsidaceae</taxon>
        <taxon>Thermobifida</taxon>
    </lineage>
</organism>
<evidence type="ECO:0000256" key="9">
    <source>
        <dbReference type="ARBA" id="ARBA00046608"/>
    </source>
</evidence>
<dbReference type="STRING" id="665004.AC529_02005"/>
<dbReference type="OrthoDB" id="9806408at2"/>
<evidence type="ECO:0000256" key="4">
    <source>
        <dbReference type="ARBA" id="ARBA00022679"/>
    </source>
</evidence>
<gene>
    <name evidence="10" type="primary">plsX</name>
    <name evidence="11" type="ORF">AC529_02005</name>
</gene>
<evidence type="ECO:0000256" key="3">
    <source>
        <dbReference type="ARBA" id="ARBA00022516"/>
    </source>
</evidence>
<keyword evidence="5 10" id="KW-0443">Lipid metabolism</keyword>
<evidence type="ECO:0000256" key="10">
    <source>
        <dbReference type="HAMAP-Rule" id="MF_00019"/>
    </source>
</evidence>
<keyword evidence="4 10" id="KW-0808">Transferase</keyword>
<protein>
    <recommendedName>
        <fullName evidence="8 10">Phosphate acyltransferase</fullName>
        <ecNumber evidence="8 10">2.3.1.274</ecNumber>
    </recommendedName>
    <alternativeName>
        <fullName evidence="10">Acyl-ACP phosphotransacylase</fullName>
    </alternativeName>
    <alternativeName>
        <fullName evidence="10">Acyl-[acyl-carrier-protein]--phosphate acyltransferase</fullName>
    </alternativeName>
    <alternativeName>
        <fullName evidence="10">Phosphate-acyl-ACP acyltransferase</fullName>
    </alternativeName>
</protein>
<dbReference type="Gene3D" id="3.40.718.10">
    <property type="entry name" value="Isopropylmalate Dehydrogenase"/>
    <property type="match status" value="1"/>
</dbReference>
<evidence type="ECO:0000256" key="2">
    <source>
        <dbReference type="ARBA" id="ARBA00022490"/>
    </source>
</evidence>
<dbReference type="HAMAP" id="MF_00019">
    <property type="entry name" value="PlsX"/>
    <property type="match status" value="1"/>
</dbReference>
<keyword evidence="11" id="KW-0012">Acyltransferase</keyword>
<dbReference type="Proteomes" id="UP000074382">
    <property type="component" value="Unassembled WGS sequence"/>
</dbReference>
<dbReference type="EC" id="2.3.1.274" evidence="8 10"/>
<dbReference type="EMBL" id="LGEM01000012">
    <property type="protein sequence ID" value="KUP98241.1"/>
    <property type="molecule type" value="Genomic_DNA"/>
</dbReference>
<proteinExistence type="inferred from homology"/>
<comment type="similarity">
    <text evidence="10">Belongs to the PlsX family.</text>
</comment>
<accession>A0A147KLX7</accession>
<comment type="subcellular location">
    <subcellularLocation>
        <location evidence="10">Cytoplasm</location>
    </subcellularLocation>
    <text evidence="10">Associated with the membrane possibly through PlsY.</text>
</comment>
<comment type="function">
    <text evidence="10">Catalyzes the reversible formation of acyl-phosphate (acyl-PO(4)) from acyl-[acyl-carrier-protein] (acyl-ACP). This enzyme utilizes acyl-ACP as fatty acyl donor, but not acyl-CoA.</text>
</comment>
<keyword evidence="12" id="KW-1185">Reference proteome</keyword>
<evidence type="ECO:0000256" key="6">
    <source>
        <dbReference type="ARBA" id="ARBA00023209"/>
    </source>
</evidence>
<evidence type="ECO:0000256" key="1">
    <source>
        <dbReference type="ARBA" id="ARBA00001232"/>
    </source>
</evidence>
<comment type="caution">
    <text evidence="11">The sequence shown here is derived from an EMBL/GenBank/DDBJ whole genome shotgun (WGS) entry which is preliminary data.</text>
</comment>
<comment type="subunit">
    <text evidence="9 10">Homodimer. Probably interacts with PlsY.</text>
</comment>
<dbReference type="RefSeq" id="WP_068753653.1">
    <property type="nucleotide sequence ID" value="NZ_KQ950180.1"/>
</dbReference>
<comment type="catalytic activity">
    <reaction evidence="1 10">
        <text>a fatty acyl-[ACP] + phosphate = an acyl phosphate + holo-[ACP]</text>
        <dbReference type="Rhea" id="RHEA:42292"/>
        <dbReference type="Rhea" id="RHEA-COMP:9685"/>
        <dbReference type="Rhea" id="RHEA-COMP:14125"/>
        <dbReference type="ChEBI" id="CHEBI:43474"/>
        <dbReference type="ChEBI" id="CHEBI:59918"/>
        <dbReference type="ChEBI" id="CHEBI:64479"/>
        <dbReference type="ChEBI" id="CHEBI:138651"/>
        <dbReference type="EC" id="2.3.1.274"/>
    </reaction>
</comment>
<dbReference type="GO" id="GO:0008654">
    <property type="term" value="P:phospholipid biosynthetic process"/>
    <property type="evidence" value="ECO:0007669"/>
    <property type="project" value="UniProtKB-KW"/>
</dbReference>
<evidence type="ECO:0000256" key="7">
    <source>
        <dbReference type="ARBA" id="ARBA00023264"/>
    </source>
</evidence>
<dbReference type="NCBIfam" id="TIGR00182">
    <property type="entry name" value="plsX"/>
    <property type="match status" value="1"/>
</dbReference>
<keyword evidence="2 10" id="KW-0963">Cytoplasm</keyword>
<dbReference type="InterPro" id="IPR012281">
    <property type="entry name" value="Phospholipid_synth_PlsX-like"/>
</dbReference>
<keyword evidence="3 10" id="KW-0444">Lipid biosynthesis</keyword>
<dbReference type="SUPFAM" id="SSF53659">
    <property type="entry name" value="Isocitrate/Isopropylmalate dehydrogenase-like"/>
    <property type="match status" value="1"/>
</dbReference>
<sequence>MSSAVTAKRSSSAQPPLIAVDAMGGDHAPREIVAGAVRAVREHGLRLVLVGRTSELAPLVAAERAARELPIVHAEEALAMHEGALAAWRRARSSVAVGCKLVRQGTAAALVSAGSTGGVVSTATVRLRTLSGVLRPALALVLPTSPRPTILLDAGANADAKPEMLVQFAYLGAAYARVGHGVAEPRVGILTIGSEPGKGNRLARRAAELLSAHAAEEPRLDFRGNIEGHDLLAGLVDVVVTDGFTGNVALKSVEGAVSFAFEELRAALTSSPLARFGTLFQRRALRGLRARFDSESYGGAVLLGLNGTVVIAHGASRAQGVAQACLLAHNLVAGRITDQVRRSVAGVSRSPSWLHRLNPSEE</sequence>
<dbReference type="AlphaFoldDB" id="A0A147KLX7"/>
<dbReference type="InterPro" id="IPR003664">
    <property type="entry name" value="FA_synthesis"/>
</dbReference>
<dbReference type="PIRSF" id="PIRSF002465">
    <property type="entry name" value="Phsphlp_syn_PlsX"/>
    <property type="match status" value="1"/>
</dbReference>
<dbReference type="PANTHER" id="PTHR30100">
    <property type="entry name" value="FATTY ACID/PHOSPHOLIPID SYNTHESIS PROTEIN PLSX"/>
    <property type="match status" value="1"/>
</dbReference>
<evidence type="ECO:0000313" key="12">
    <source>
        <dbReference type="Proteomes" id="UP000074382"/>
    </source>
</evidence>
<dbReference type="GO" id="GO:0006633">
    <property type="term" value="P:fatty acid biosynthetic process"/>
    <property type="evidence" value="ECO:0007669"/>
    <property type="project" value="UniProtKB-UniRule"/>
</dbReference>
<name>A0A147KLX7_THECS</name>
<dbReference type="Pfam" id="PF02504">
    <property type="entry name" value="FA_synthesis"/>
    <property type="match status" value="1"/>
</dbReference>
<evidence type="ECO:0000256" key="8">
    <source>
        <dbReference type="ARBA" id="ARBA00024069"/>
    </source>
</evidence>
<reference evidence="12" key="1">
    <citation type="journal article" date="2017" name="Acta Aliment.">
        <title>Plant polysaccharide degrading enzyme system of Thermpbifida cellulosilytica TB100 revealed by de novo genome project data.</title>
        <authorList>
            <person name="Toth A."/>
            <person name="Baka E."/>
            <person name="Luzics S."/>
            <person name="Bata-Vidacs I."/>
            <person name="Nagy I."/>
            <person name="Balint B."/>
            <person name="Herceg R."/>
            <person name="Olasz F."/>
            <person name="Wilk T."/>
            <person name="Nagy T."/>
            <person name="Kriszt B."/>
            <person name="Nagy I."/>
            <person name="Kukolya J."/>
        </authorList>
    </citation>
    <scope>NUCLEOTIDE SEQUENCE [LARGE SCALE GENOMIC DNA]</scope>
    <source>
        <strain evidence="12">TB100</strain>
    </source>
</reference>
<dbReference type="PATRIC" id="fig|665004.4.peg.923"/>
<evidence type="ECO:0000256" key="5">
    <source>
        <dbReference type="ARBA" id="ARBA00023098"/>
    </source>
</evidence>
<dbReference type="UniPathway" id="UPA00085"/>
<evidence type="ECO:0000313" key="11">
    <source>
        <dbReference type="EMBL" id="KUP98241.1"/>
    </source>
</evidence>